<keyword evidence="1" id="KW-0175">Coiled coil</keyword>
<evidence type="ECO:0000256" key="3">
    <source>
        <dbReference type="SAM" id="Phobius"/>
    </source>
</evidence>
<evidence type="ECO:0000313" key="4">
    <source>
        <dbReference type="EMBL" id="CAE8677173.1"/>
    </source>
</evidence>
<evidence type="ECO:0000256" key="2">
    <source>
        <dbReference type="SAM" id="MobiDB-lite"/>
    </source>
</evidence>
<dbReference type="EMBL" id="CAJNNW010025415">
    <property type="protein sequence ID" value="CAE8677173.1"/>
    <property type="molecule type" value="Genomic_DNA"/>
</dbReference>
<keyword evidence="3" id="KW-0472">Membrane</keyword>
<organism evidence="4 5">
    <name type="scientific">Polarella glacialis</name>
    <name type="common">Dinoflagellate</name>
    <dbReference type="NCBI Taxonomy" id="89957"/>
    <lineage>
        <taxon>Eukaryota</taxon>
        <taxon>Sar</taxon>
        <taxon>Alveolata</taxon>
        <taxon>Dinophyceae</taxon>
        <taxon>Suessiales</taxon>
        <taxon>Suessiaceae</taxon>
        <taxon>Polarella</taxon>
    </lineage>
</organism>
<reference evidence="4" key="1">
    <citation type="submission" date="2021-02" db="EMBL/GenBank/DDBJ databases">
        <authorList>
            <person name="Dougan E. K."/>
            <person name="Rhodes N."/>
            <person name="Thang M."/>
            <person name="Chan C."/>
        </authorList>
    </citation>
    <scope>NUCLEOTIDE SEQUENCE</scope>
</reference>
<protein>
    <submittedName>
        <fullName evidence="4">Uncharacterized protein</fullName>
    </submittedName>
</protein>
<keyword evidence="3" id="KW-1133">Transmembrane helix</keyword>
<dbReference type="AlphaFoldDB" id="A0A813JDF9"/>
<dbReference type="Proteomes" id="UP000626109">
    <property type="component" value="Unassembled WGS sequence"/>
</dbReference>
<evidence type="ECO:0000313" key="5">
    <source>
        <dbReference type="Proteomes" id="UP000626109"/>
    </source>
</evidence>
<proteinExistence type="predicted"/>
<accession>A0A813JDF9</accession>
<comment type="caution">
    <text evidence="4">The sequence shown here is derived from an EMBL/GenBank/DDBJ whole genome shotgun (WGS) entry which is preliminary data.</text>
</comment>
<gene>
    <name evidence="4" type="ORF">PGLA2088_LOCUS20220</name>
</gene>
<evidence type="ECO:0000256" key="1">
    <source>
        <dbReference type="SAM" id="Coils"/>
    </source>
</evidence>
<sequence>MAHAPPRACPPTQTRPQAAVIRAAPPGQRNSRSRERPARVAGLGCFLVLWAVGGQVAFLACSRPVTSAGLRAGHVAVAASNGDRELEAEELLRLARAELELAEAKAAAARAKAELAAAQRAATQ</sequence>
<feature type="region of interest" description="Disordered" evidence="2">
    <location>
        <begin position="1"/>
        <end position="36"/>
    </location>
</feature>
<feature type="coiled-coil region" evidence="1">
    <location>
        <begin position="85"/>
        <end position="121"/>
    </location>
</feature>
<feature type="transmembrane region" description="Helical" evidence="3">
    <location>
        <begin position="40"/>
        <end position="60"/>
    </location>
</feature>
<feature type="non-terminal residue" evidence="4">
    <location>
        <position position="1"/>
    </location>
</feature>
<name>A0A813JDF9_POLGL</name>
<keyword evidence="3" id="KW-0812">Transmembrane</keyword>